<protein>
    <submittedName>
        <fullName evidence="1">Uncharacterized protein</fullName>
    </submittedName>
</protein>
<evidence type="ECO:0000313" key="1">
    <source>
        <dbReference type="EMBL" id="KAF0736339.1"/>
    </source>
</evidence>
<dbReference type="Proteomes" id="UP000481153">
    <property type="component" value="Unassembled WGS sequence"/>
</dbReference>
<comment type="caution">
    <text evidence="1">The sequence shown here is derived from an EMBL/GenBank/DDBJ whole genome shotgun (WGS) entry which is preliminary data.</text>
</comment>
<accession>A0A6G0X8K8</accession>
<gene>
    <name evidence="1" type="ORF">Ae201684_007359</name>
</gene>
<name>A0A6G0X8K8_9STRA</name>
<dbReference type="AlphaFoldDB" id="A0A6G0X8K8"/>
<organism evidence="1 2">
    <name type="scientific">Aphanomyces euteiches</name>
    <dbReference type="NCBI Taxonomy" id="100861"/>
    <lineage>
        <taxon>Eukaryota</taxon>
        <taxon>Sar</taxon>
        <taxon>Stramenopiles</taxon>
        <taxon>Oomycota</taxon>
        <taxon>Saprolegniomycetes</taxon>
        <taxon>Saprolegniales</taxon>
        <taxon>Verrucalvaceae</taxon>
        <taxon>Aphanomyces</taxon>
    </lineage>
</organism>
<reference evidence="1 2" key="1">
    <citation type="submission" date="2019-07" db="EMBL/GenBank/DDBJ databases">
        <title>Genomics analysis of Aphanomyces spp. identifies a new class of oomycete effector associated with host adaptation.</title>
        <authorList>
            <person name="Gaulin E."/>
        </authorList>
    </citation>
    <scope>NUCLEOTIDE SEQUENCE [LARGE SCALE GENOMIC DNA]</scope>
    <source>
        <strain evidence="1 2">ATCC 201684</strain>
    </source>
</reference>
<sequence>MPRRLQELARVETLCCFFLEIATSDACQSGVAEGKTGAHRLVAFFFLFIIRCDATLHAVGSLCGPSLNRVQKKSLVRGGNAIMKTPEMLLDNHDKR</sequence>
<proteinExistence type="predicted"/>
<keyword evidence="2" id="KW-1185">Reference proteome</keyword>
<dbReference type="EMBL" id="VJMJ01000089">
    <property type="protein sequence ID" value="KAF0736339.1"/>
    <property type="molecule type" value="Genomic_DNA"/>
</dbReference>
<evidence type="ECO:0000313" key="2">
    <source>
        <dbReference type="Proteomes" id="UP000481153"/>
    </source>
</evidence>